<feature type="compositionally biased region" description="Acidic residues" evidence="1">
    <location>
        <begin position="35"/>
        <end position="45"/>
    </location>
</feature>
<name>A0A820MNT0_9BILA</name>
<dbReference type="Proteomes" id="UP000663874">
    <property type="component" value="Unassembled WGS sequence"/>
</dbReference>
<feature type="compositionally biased region" description="Polar residues" evidence="1">
    <location>
        <begin position="23"/>
        <end position="34"/>
    </location>
</feature>
<proteinExistence type="predicted"/>
<accession>A0A820MNT0</accession>
<feature type="region of interest" description="Disordered" evidence="1">
    <location>
        <begin position="1"/>
        <end position="45"/>
    </location>
</feature>
<gene>
    <name evidence="2" type="ORF">FNK824_LOCUS43121</name>
</gene>
<dbReference type="AlphaFoldDB" id="A0A820MNT0"/>
<feature type="non-terminal residue" evidence="2">
    <location>
        <position position="45"/>
    </location>
</feature>
<evidence type="ECO:0000313" key="2">
    <source>
        <dbReference type="EMBL" id="CAF4374893.1"/>
    </source>
</evidence>
<reference evidence="2" key="1">
    <citation type="submission" date="2021-02" db="EMBL/GenBank/DDBJ databases">
        <authorList>
            <person name="Nowell W R."/>
        </authorList>
    </citation>
    <scope>NUCLEOTIDE SEQUENCE</scope>
</reference>
<sequence length="45" mass="5217">LNILSQEQQIESDGEIEDDESINIFSKEQNSTLFENDEQISDDEQ</sequence>
<comment type="caution">
    <text evidence="2">The sequence shown here is derived from an EMBL/GenBank/DDBJ whole genome shotgun (WGS) entry which is preliminary data.</text>
</comment>
<dbReference type="EMBL" id="CAJOBE010056960">
    <property type="protein sequence ID" value="CAF4374893.1"/>
    <property type="molecule type" value="Genomic_DNA"/>
</dbReference>
<feature type="non-terminal residue" evidence="2">
    <location>
        <position position="1"/>
    </location>
</feature>
<evidence type="ECO:0000256" key="1">
    <source>
        <dbReference type="SAM" id="MobiDB-lite"/>
    </source>
</evidence>
<protein>
    <submittedName>
        <fullName evidence="2">Uncharacterized protein</fullName>
    </submittedName>
</protein>
<feature type="compositionally biased region" description="Acidic residues" evidence="1">
    <location>
        <begin position="10"/>
        <end position="21"/>
    </location>
</feature>
<organism evidence="2 3">
    <name type="scientific">Rotaria sordida</name>
    <dbReference type="NCBI Taxonomy" id="392033"/>
    <lineage>
        <taxon>Eukaryota</taxon>
        <taxon>Metazoa</taxon>
        <taxon>Spiralia</taxon>
        <taxon>Gnathifera</taxon>
        <taxon>Rotifera</taxon>
        <taxon>Eurotatoria</taxon>
        <taxon>Bdelloidea</taxon>
        <taxon>Philodinida</taxon>
        <taxon>Philodinidae</taxon>
        <taxon>Rotaria</taxon>
    </lineage>
</organism>
<evidence type="ECO:0000313" key="3">
    <source>
        <dbReference type="Proteomes" id="UP000663874"/>
    </source>
</evidence>